<feature type="compositionally biased region" description="Polar residues" evidence="1">
    <location>
        <begin position="38"/>
        <end position="53"/>
    </location>
</feature>
<organism evidence="2 3">
    <name type="scientific">Corynespora cassiicola Philippines</name>
    <dbReference type="NCBI Taxonomy" id="1448308"/>
    <lineage>
        <taxon>Eukaryota</taxon>
        <taxon>Fungi</taxon>
        <taxon>Dikarya</taxon>
        <taxon>Ascomycota</taxon>
        <taxon>Pezizomycotina</taxon>
        <taxon>Dothideomycetes</taxon>
        <taxon>Pleosporomycetidae</taxon>
        <taxon>Pleosporales</taxon>
        <taxon>Corynesporascaceae</taxon>
        <taxon>Corynespora</taxon>
    </lineage>
</organism>
<proteinExistence type="predicted"/>
<accession>A0A2T2P484</accession>
<dbReference type="Proteomes" id="UP000240883">
    <property type="component" value="Unassembled WGS sequence"/>
</dbReference>
<evidence type="ECO:0000313" key="3">
    <source>
        <dbReference type="Proteomes" id="UP000240883"/>
    </source>
</evidence>
<reference evidence="2 3" key="1">
    <citation type="journal article" date="2018" name="Front. Microbiol.">
        <title>Genome-Wide Analysis of Corynespora cassiicola Leaf Fall Disease Putative Effectors.</title>
        <authorList>
            <person name="Lopez D."/>
            <person name="Ribeiro S."/>
            <person name="Label P."/>
            <person name="Fumanal B."/>
            <person name="Venisse J.S."/>
            <person name="Kohler A."/>
            <person name="de Oliveira R.R."/>
            <person name="Labutti K."/>
            <person name="Lipzen A."/>
            <person name="Lail K."/>
            <person name="Bauer D."/>
            <person name="Ohm R.A."/>
            <person name="Barry K.W."/>
            <person name="Spatafora J."/>
            <person name="Grigoriev I.V."/>
            <person name="Martin F.M."/>
            <person name="Pujade-Renaud V."/>
        </authorList>
    </citation>
    <scope>NUCLEOTIDE SEQUENCE [LARGE SCALE GENOMIC DNA]</scope>
    <source>
        <strain evidence="2 3">Philippines</strain>
    </source>
</reference>
<feature type="compositionally biased region" description="Pro residues" evidence="1">
    <location>
        <begin position="71"/>
        <end position="90"/>
    </location>
</feature>
<name>A0A2T2P484_CORCC</name>
<evidence type="ECO:0000256" key="1">
    <source>
        <dbReference type="SAM" id="MobiDB-lite"/>
    </source>
</evidence>
<feature type="region of interest" description="Disordered" evidence="1">
    <location>
        <begin position="1"/>
        <end position="90"/>
    </location>
</feature>
<protein>
    <submittedName>
        <fullName evidence="2">Uncharacterized protein</fullName>
    </submittedName>
</protein>
<gene>
    <name evidence="2" type="ORF">BS50DRAFT_569976</name>
</gene>
<evidence type="ECO:0000313" key="2">
    <source>
        <dbReference type="EMBL" id="PSN72494.1"/>
    </source>
</evidence>
<sequence>MPPPPPGIPPHAIGPFGPYHLIPGNPPFLWPQPPGGTNWPNLPQNGAQGQGQRPRQHPTMQPVIFSAGPLAPLPKPSRYPPPNPPRSPPL</sequence>
<dbReference type="AlphaFoldDB" id="A0A2T2P484"/>
<dbReference type="EMBL" id="KZ678130">
    <property type="protein sequence ID" value="PSN72494.1"/>
    <property type="molecule type" value="Genomic_DNA"/>
</dbReference>
<keyword evidence="3" id="KW-1185">Reference proteome</keyword>
<feature type="compositionally biased region" description="Pro residues" evidence="1">
    <location>
        <begin position="24"/>
        <end position="34"/>
    </location>
</feature>